<dbReference type="GO" id="GO:0004534">
    <property type="term" value="F:5'-3' RNA exonuclease activity"/>
    <property type="evidence" value="ECO:0007669"/>
    <property type="project" value="TreeGrafter"/>
</dbReference>
<dbReference type="NCBIfam" id="NF038032">
    <property type="entry name" value="CehA_McbA_metalo"/>
    <property type="match status" value="1"/>
</dbReference>
<dbReference type="Gene3D" id="3.20.20.140">
    <property type="entry name" value="Metal-dependent hydrolases"/>
    <property type="match status" value="1"/>
</dbReference>
<proteinExistence type="predicted"/>
<evidence type="ECO:0000313" key="2">
    <source>
        <dbReference type="EMBL" id="QIR26048.1"/>
    </source>
</evidence>
<feature type="domain" description="Polymerase/histidinol phosphatase N-terminal" evidence="1">
    <location>
        <begin position="120"/>
        <end position="183"/>
    </location>
</feature>
<dbReference type="SMART" id="SM00481">
    <property type="entry name" value="POLIIIAc"/>
    <property type="match status" value="1"/>
</dbReference>
<dbReference type="AlphaFoldDB" id="A0A6G9RH16"/>
<reference evidence="2 3" key="1">
    <citation type="submission" date="2020-02" db="EMBL/GenBank/DDBJ databases">
        <title>Whole genome PO2S7.</title>
        <authorList>
            <person name="Singha K.M."/>
        </authorList>
    </citation>
    <scope>NUCLEOTIDE SEQUENCE [LARGE SCALE GENOMIC DNA]</scope>
    <source>
        <strain evidence="2 3">PO2S7</strain>
    </source>
</reference>
<dbReference type="CDD" id="cd07432">
    <property type="entry name" value="PHP_HisPPase"/>
    <property type="match status" value="1"/>
</dbReference>
<dbReference type="InterPro" id="IPR003141">
    <property type="entry name" value="Pol/His_phosphatase_N"/>
</dbReference>
<dbReference type="InterPro" id="IPR004013">
    <property type="entry name" value="PHP_dom"/>
</dbReference>
<dbReference type="SUPFAM" id="SSF89550">
    <property type="entry name" value="PHP domain-like"/>
    <property type="match status" value="1"/>
</dbReference>
<dbReference type="InterPro" id="IPR052018">
    <property type="entry name" value="PHP_domain"/>
</dbReference>
<protein>
    <submittedName>
        <fullName evidence="2">PHP domain-containing protein</fullName>
    </submittedName>
</protein>
<evidence type="ECO:0000313" key="3">
    <source>
        <dbReference type="Proteomes" id="UP000503580"/>
    </source>
</evidence>
<sequence>MDNMTTERIEYLAHPYEQKRLLTLPFELTPDVERLEISYRFADGNAVDLGLKVGEELLGWSGGARRQIVVSETFATPGYRRGALPHGRGYVLLGLHKITTVCHIHVEIVRYHKTERWLRGDTHLHSEHSDGKLSISELIARARTHNHDFLCFTDHNTVTQNREIDGINTALSLIPGMELTTQLGHVNFVGVAEPVFSFLPCATEVDITLKIAEARSNGAWIGINHPFCQHCPWLLPFINYDWLELWNGPWEATTHNEATFQYWLQKLREGQNIAVTSGSDFHKEKQFTLPTLNVRSRSHERDDILRAIANGQSYMQSHDDIQLRQFTAGEAGPGEASASLTLHLDLNVPTHHQVLLYTQHQVYELPHRGGVVKQDIRWADSRFAFLRVNDGHSAQLITNPIFRE</sequence>
<accession>A0A6G9RH16</accession>
<dbReference type="Pfam" id="PF02811">
    <property type="entry name" value="PHP"/>
    <property type="match status" value="1"/>
</dbReference>
<dbReference type="KEGG" id="kgn:GY169_04160"/>
<dbReference type="InterPro" id="IPR016195">
    <property type="entry name" value="Pol/histidinol_Pase-like"/>
</dbReference>
<gene>
    <name evidence="2" type="ORF">GY169_04160</name>
</gene>
<dbReference type="GO" id="GO:0035312">
    <property type="term" value="F:5'-3' DNA exonuclease activity"/>
    <property type="evidence" value="ECO:0007669"/>
    <property type="project" value="TreeGrafter"/>
</dbReference>
<dbReference type="EMBL" id="CP050321">
    <property type="protein sequence ID" value="QIR26048.1"/>
    <property type="molecule type" value="Genomic_DNA"/>
</dbReference>
<keyword evidence="3" id="KW-1185">Reference proteome</keyword>
<dbReference type="PANTHER" id="PTHR42924:SF3">
    <property type="entry name" value="POLYMERASE_HISTIDINOL PHOSPHATASE N-TERMINAL DOMAIN-CONTAINING PROTEIN"/>
    <property type="match status" value="1"/>
</dbReference>
<dbReference type="Proteomes" id="UP000503580">
    <property type="component" value="Chromosome"/>
</dbReference>
<dbReference type="PANTHER" id="PTHR42924">
    <property type="entry name" value="EXONUCLEASE"/>
    <property type="match status" value="1"/>
</dbReference>
<organism evidence="2 3">
    <name type="scientific">Kluyvera genomosp. 3</name>
    <dbReference type="NCBI Taxonomy" id="2774055"/>
    <lineage>
        <taxon>Bacteria</taxon>
        <taxon>Pseudomonadati</taxon>
        <taxon>Pseudomonadota</taxon>
        <taxon>Gammaproteobacteria</taxon>
        <taxon>Enterobacterales</taxon>
        <taxon>Enterobacteriaceae</taxon>
        <taxon>Kluyvera</taxon>
    </lineage>
</organism>
<name>A0A6G9RH16_9ENTR</name>
<dbReference type="RefSeq" id="WP_167575051.1">
    <property type="nucleotide sequence ID" value="NZ_CP050321.1"/>
</dbReference>
<evidence type="ECO:0000259" key="1">
    <source>
        <dbReference type="SMART" id="SM00481"/>
    </source>
</evidence>